<dbReference type="Gene3D" id="1.20.1740.10">
    <property type="entry name" value="Amino acid/polyamine transporter I"/>
    <property type="match status" value="1"/>
</dbReference>
<feature type="domain" description="Amino acid permease/ SLC12A" evidence="6">
    <location>
        <begin position="23"/>
        <end position="455"/>
    </location>
</feature>
<dbReference type="AlphaFoldDB" id="A0A951QGQ3"/>
<comment type="caution">
    <text evidence="7">The sequence shown here is derived from an EMBL/GenBank/DDBJ whole genome shotgun (WGS) entry which is preliminary data.</text>
</comment>
<gene>
    <name evidence="7" type="ORF">KME15_22670</name>
</gene>
<accession>A0A951QGQ3</accession>
<evidence type="ECO:0000256" key="1">
    <source>
        <dbReference type="ARBA" id="ARBA00004141"/>
    </source>
</evidence>
<feature type="transmembrane region" description="Helical" evidence="5">
    <location>
        <begin position="363"/>
        <end position="389"/>
    </location>
</feature>
<feature type="transmembrane region" description="Helical" evidence="5">
    <location>
        <begin position="53"/>
        <end position="70"/>
    </location>
</feature>
<evidence type="ECO:0000256" key="2">
    <source>
        <dbReference type="ARBA" id="ARBA00022692"/>
    </source>
</evidence>
<proteinExistence type="predicted"/>
<feature type="transmembrane region" description="Helical" evidence="5">
    <location>
        <begin position="159"/>
        <end position="180"/>
    </location>
</feature>
<feature type="transmembrane region" description="Helical" evidence="5">
    <location>
        <begin position="401"/>
        <end position="421"/>
    </location>
</feature>
<dbReference type="PANTHER" id="PTHR42770">
    <property type="entry name" value="AMINO ACID TRANSPORTER-RELATED"/>
    <property type="match status" value="1"/>
</dbReference>
<name>A0A951QGQ3_9CYAN</name>
<evidence type="ECO:0000256" key="3">
    <source>
        <dbReference type="ARBA" id="ARBA00022989"/>
    </source>
</evidence>
<dbReference type="GO" id="GO:0055085">
    <property type="term" value="P:transmembrane transport"/>
    <property type="evidence" value="ECO:0007669"/>
    <property type="project" value="InterPro"/>
</dbReference>
<dbReference type="Proteomes" id="UP000757435">
    <property type="component" value="Unassembled WGS sequence"/>
</dbReference>
<dbReference type="GO" id="GO:0016020">
    <property type="term" value="C:membrane"/>
    <property type="evidence" value="ECO:0007669"/>
    <property type="project" value="UniProtKB-SubCell"/>
</dbReference>
<evidence type="ECO:0000259" key="6">
    <source>
        <dbReference type="Pfam" id="PF00324"/>
    </source>
</evidence>
<dbReference type="EMBL" id="JAHHHD010000038">
    <property type="protein sequence ID" value="MBW4661486.1"/>
    <property type="molecule type" value="Genomic_DNA"/>
</dbReference>
<keyword evidence="3 5" id="KW-1133">Transmembrane helix</keyword>
<dbReference type="PANTHER" id="PTHR42770:SF11">
    <property type="entry name" value="INNER MEMBRANE TRANSPORT PROTEIN YBAT"/>
    <property type="match status" value="1"/>
</dbReference>
<dbReference type="InterPro" id="IPR004841">
    <property type="entry name" value="AA-permease/SLC12A_dom"/>
</dbReference>
<comment type="subcellular location">
    <subcellularLocation>
        <location evidence="1">Membrane</location>
        <topology evidence="1">Multi-pass membrane protein</topology>
    </subcellularLocation>
</comment>
<keyword evidence="2 5" id="KW-0812">Transmembrane</keyword>
<feature type="transmembrane region" description="Helical" evidence="5">
    <location>
        <begin position="200"/>
        <end position="216"/>
    </location>
</feature>
<feature type="transmembrane region" description="Helical" evidence="5">
    <location>
        <begin position="337"/>
        <end position="357"/>
    </location>
</feature>
<evidence type="ECO:0000313" key="8">
    <source>
        <dbReference type="Proteomes" id="UP000757435"/>
    </source>
</evidence>
<reference evidence="7" key="2">
    <citation type="journal article" date="2022" name="Microbiol. Resour. Announc.">
        <title>Metagenome Sequencing to Explore Phylogenomics of Terrestrial Cyanobacteria.</title>
        <authorList>
            <person name="Ward R.D."/>
            <person name="Stajich J.E."/>
            <person name="Johansen J.R."/>
            <person name="Huntemann M."/>
            <person name="Clum A."/>
            <person name="Foster B."/>
            <person name="Foster B."/>
            <person name="Roux S."/>
            <person name="Palaniappan K."/>
            <person name="Varghese N."/>
            <person name="Mukherjee S."/>
            <person name="Reddy T.B.K."/>
            <person name="Daum C."/>
            <person name="Copeland A."/>
            <person name="Chen I.A."/>
            <person name="Ivanova N.N."/>
            <person name="Kyrpides N.C."/>
            <person name="Shapiro N."/>
            <person name="Eloe-Fadrosh E.A."/>
            <person name="Pietrasiak N."/>
        </authorList>
    </citation>
    <scope>NUCLEOTIDE SEQUENCE</scope>
    <source>
        <strain evidence="7">UHER 2000/2452</strain>
    </source>
</reference>
<feature type="transmembrane region" description="Helical" evidence="5">
    <location>
        <begin position="121"/>
        <end position="147"/>
    </location>
</feature>
<feature type="transmembrane region" description="Helical" evidence="5">
    <location>
        <begin position="237"/>
        <end position="259"/>
    </location>
</feature>
<reference evidence="7" key="1">
    <citation type="submission" date="2021-05" db="EMBL/GenBank/DDBJ databases">
        <authorList>
            <person name="Pietrasiak N."/>
            <person name="Ward R."/>
            <person name="Stajich J.E."/>
            <person name="Kurbessoian T."/>
        </authorList>
    </citation>
    <scope>NUCLEOTIDE SEQUENCE</scope>
    <source>
        <strain evidence="7">UHER 2000/2452</strain>
    </source>
</reference>
<organism evidence="7 8">
    <name type="scientific">Drouetiella hepatica Uher 2000/2452</name>
    <dbReference type="NCBI Taxonomy" id="904376"/>
    <lineage>
        <taxon>Bacteria</taxon>
        <taxon>Bacillati</taxon>
        <taxon>Cyanobacteriota</taxon>
        <taxon>Cyanophyceae</taxon>
        <taxon>Oculatellales</taxon>
        <taxon>Oculatellaceae</taxon>
        <taxon>Drouetiella</taxon>
    </lineage>
</organism>
<feature type="transmembrane region" description="Helical" evidence="5">
    <location>
        <begin position="279"/>
        <end position="305"/>
    </location>
</feature>
<keyword evidence="4 5" id="KW-0472">Membrane</keyword>
<dbReference type="Pfam" id="PF00324">
    <property type="entry name" value="AA_permease"/>
    <property type="match status" value="1"/>
</dbReference>
<dbReference type="InterPro" id="IPR050367">
    <property type="entry name" value="APC_superfamily"/>
</dbReference>
<feature type="transmembrane region" description="Helical" evidence="5">
    <location>
        <begin position="91"/>
        <end position="115"/>
    </location>
</feature>
<evidence type="ECO:0000256" key="5">
    <source>
        <dbReference type="SAM" id="Phobius"/>
    </source>
</evidence>
<evidence type="ECO:0000256" key="4">
    <source>
        <dbReference type="ARBA" id="ARBA00023136"/>
    </source>
</evidence>
<evidence type="ECO:0000313" key="7">
    <source>
        <dbReference type="EMBL" id="MBW4661486.1"/>
    </source>
</evidence>
<protein>
    <submittedName>
        <fullName evidence="7">APC family permease</fullName>
    </submittedName>
</protein>
<sequence>MAKLEVKPRVSGLRPDCLPFSEVISQSIANIAPSVTPTVNAALVFASAGTGTWFTYVLATIGLTFVGLNINQFAKRSASPGSLYAYIARGLGPMAGVLTGWALVLAYVLTAMAVVSGFASYGAVVLGAIGINPSPIFLFAICVGIAWYVGYKDIKLSTVIMLVLEAVSVGLIIILGMIILGEKGYVIDPAQLTLQDAKPGGIVLGLVLGVFSYVGFESATTLGDEAKQPLRNIPRAVISSTIICGIFFVFMSYIEVLGFQGAPVKFNESAAPMSDLANFAGVGFFGVLIAVGATVSMFACALASINAGARIFFSMGRHGIFHRSIGRAHGRNETPHVAITLFALATFLVPTIMNMVGVRPLDIYAYTGTIATYGFLVAYILISIAAPIYLRREHQLRWTDVLSSILAIGFMLIPVLGSIGLPGENSIFPVPTAPYNVFPYLFLVYMIVGAVWFLILRSRSPNMIQEMENDIEASHTRFSEMKKV</sequence>
<feature type="transmembrane region" description="Helical" evidence="5">
    <location>
        <begin position="437"/>
        <end position="456"/>
    </location>
</feature>
<dbReference type="PIRSF" id="PIRSF006060">
    <property type="entry name" value="AA_transporter"/>
    <property type="match status" value="1"/>
</dbReference>